<comment type="similarity">
    <text evidence="1">Belongs to the prickle / espinas / testin family.</text>
</comment>
<dbReference type="PROSITE" id="PS50023">
    <property type="entry name" value="LIM_DOMAIN_2"/>
    <property type="match status" value="1"/>
</dbReference>
<dbReference type="PANTHER" id="PTHR24211">
    <property type="entry name" value="LIM DOMAIN-CONTAINING PROTEIN"/>
    <property type="match status" value="1"/>
</dbReference>
<dbReference type="InterPro" id="IPR033727">
    <property type="entry name" value="LIM3_prickle"/>
</dbReference>
<evidence type="ECO:0000259" key="9">
    <source>
        <dbReference type="PROSITE" id="PS51303"/>
    </source>
</evidence>
<dbReference type="Proteomes" id="UP000792457">
    <property type="component" value="Unassembled WGS sequence"/>
</dbReference>
<proteinExistence type="inferred from homology"/>
<dbReference type="GO" id="GO:0008270">
    <property type="term" value="F:zinc ion binding"/>
    <property type="evidence" value="ECO:0007669"/>
    <property type="project" value="InterPro"/>
</dbReference>
<evidence type="ECO:0000256" key="2">
    <source>
        <dbReference type="ARBA" id="ARBA00022723"/>
    </source>
</evidence>
<dbReference type="PROSITE" id="PS00478">
    <property type="entry name" value="LIM_DOMAIN_1"/>
    <property type="match status" value="1"/>
</dbReference>
<feature type="domain" description="LIM zinc-binding" evidence="8">
    <location>
        <begin position="185"/>
        <end position="245"/>
    </location>
</feature>
<dbReference type="InterPro" id="IPR047120">
    <property type="entry name" value="Pk/Esn/Tes"/>
</dbReference>
<evidence type="ECO:0000256" key="6">
    <source>
        <dbReference type="PROSITE-ProRule" id="PRU00125"/>
    </source>
</evidence>
<feature type="region of interest" description="Disordered" evidence="7">
    <location>
        <begin position="339"/>
        <end position="385"/>
    </location>
</feature>
<dbReference type="OrthoDB" id="10069167at2759"/>
<dbReference type="CDD" id="cd09418">
    <property type="entry name" value="LIM2_Prickle"/>
    <property type="match status" value="1"/>
</dbReference>
<keyword evidence="11" id="KW-1185">Reference proteome</keyword>
<name>A0A8K0K7C7_LADFU</name>
<evidence type="ECO:0000259" key="8">
    <source>
        <dbReference type="PROSITE" id="PS50023"/>
    </source>
</evidence>
<accession>A0A8K0K7C7</accession>
<dbReference type="Pfam" id="PF00412">
    <property type="entry name" value="LIM"/>
    <property type="match status" value="2"/>
</dbReference>
<dbReference type="InterPro" id="IPR010442">
    <property type="entry name" value="PET_domain"/>
</dbReference>
<reference evidence="10" key="1">
    <citation type="submission" date="2013-04" db="EMBL/GenBank/DDBJ databases">
        <authorList>
            <person name="Qu J."/>
            <person name="Murali S.C."/>
            <person name="Bandaranaike D."/>
            <person name="Bellair M."/>
            <person name="Blankenburg K."/>
            <person name="Chao H."/>
            <person name="Dinh H."/>
            <person name="Doddapaneni H."/>
            <person name="Downs B."/>
            <person name="Dugan-Rocha S."/>
            <person name="Elkadiri S."/>
            <person name="Gnanaolivu R.D."/>
            <person name="Hernandez B."/>
            <person name="Javaid M."/>
            <person name="Jayaseelan J.C."/>
            <person name="Lee S."/>
            <person name="Li M."/>
            <person name="Ming W."/>
            <person name="Munidasa M."/>
            <person name="Muniz J."/>
            <person name="Nguyen L."/>
            <person name="Ongeri F."/>
            <person name="Osuji N."/>
            <person name="Pu L.-L."/>
            <person name="Puazo M."/>
            <person name="Qu C."/>
            <person name="Quiroz J."/>
            <person name="Raj R."/>
            <person name="Weissenberger G."/>
            <person name="Xin Y."/>
            <person name="Zou X."/>
            <person name="Han Y."/>
            <person name="Richards S."/>
            <person name="Worley K."/>
            <person name="Muzny D."/>
            <person name="Gibbs R."/>
        </authorList>
    </citation>
    <scope>NUCLEOTIDE SEQUENCE</scope>
    <source>
        <strain evidence="10">Sampled in the wild</strain>
    </source>
</reference>
<keyword evidence="3" id="KW-0677">Repeat</keyword>
<feature type="compositionally biased region" description="Polar residues" evidence="7">
    <location>
        <begin position="373"/>
        <end position="382"/>
    </location>
</feature>
<feature type="region of interest" description="Disordered" evidence="7">
    <location>
        <begin position="305"/>
        <end position="327"/>
    </location>
</feature>
<reference evidence="10" key="2">
    <citation type="submission" date="2017-10" db="EMBL/GenBank/DDBJ databases">
        <title>Ladona fulva Genome sequencing and assembly.</title>
        <authorList>
            <person name="Murali S."/>
            <person name="Richards S."/>
            <person name="Bandaranaike D."/>
            <person name="Bellair M."/>
            <person name="Blankenburg K."/>
            <person name="Chao H."/>
            <person name="Dinh H."/>
            <person name="Doddapaneni H."/>
            <person name="Dugan-Rocha S."/>
            <person name="Elkadiri S."/>
            <person name="Gnanaolivu R."/>
            <person name="Hernandez B."/>
            <person name="Skinner E."/>
            <person name="Javaid M."/>
            <person name="Lee S."/>
            <person name="Li M."/>
            <person name="Ming W."/>
            <person name="Munidasa M."/>
            <person name="Muniz J."/>
            <person name="Nguyen L."/>
            <person name="Hughes D."/>
            <person name="Osuji N."/>
            <person name="Pu L.-L."/>
            <person name="Puazo M."/>
            <person name="Qu C."/>
            <person name="Quiroz J."/>
            <person name="Raj R."/>
            <person name="Weissenberger G."/>
            <person name="Xin Y."/>
            <person name="Zou X."/>
            <person name="Han Y."/>
            <person name="Worley K."/>
            <person name="Muzny D."/>
            <person name="Gibbs R."/>
        </authorList>
    </citation>
    <scope>NUCLEOTIDE SEQUENCE</scope>
    <source>
        <strain evidence="10">Sampled in the wild</strain>
    </source>
</reference>
<dbReference type="Pfam" id="PF06297">
    <property type="entry name" value="PET"/>
    <property type="match status" value="1"/>
</dbReference>
<dbReference type="SUPFAM" id="SSF57716">
    <property type="entry name" value="Glucocorticoid receptor-like (DNA-binding domain)"/>
    <property type="match status" value="2"/>
</dbReference>
<dbReference type="PANTHER" id="PTHR24211:SF20">
    <property type="entry name" value="PROTEIN ESPINAS-RELATED"/>
    <property type="match status" value="1"/>
</dbReference>
<evidence type="ECO:0000256" key="4">
    <source>
        <dbReference type="ARBA" id="ARBA00022833"/>
    </source>
</evidence>
<evidence type="ECO:0000256" key="1">
    <source>
        <dbReference type="ARBA" id="ARBA00008268"/>
    </source>
</evidence>
<evidence type="ECO:0000313" key="11">
    <source>
        <dbReference type="Proteomes" id="UP000792457"/>
    </source>
</evidence>
<comment type="caution">
    <text evidence="10">The sequence shown here is derived from an EMBL/GenBank/DDBJ whole genome shotgun (WGS) entry which is preliminary data.</text>
</comment>
<dbReference type="Gene3D" id="2.10.110.10">
    <property type="entry name" value="Cysteine Rich Protein"/>
    <property type="match status" value="3"/>
</dbReference>
<dbReference type="PROSITE" id="PS51303">
    <property type="entry name" value="PET"/>
    <property type="match status" value="1"/>
</dbReference>
<evidence type="ECO:0000256" key="3">
    <source>
        <dbReference type="ARBA" id="ARBA00022737"/>
    </source>
</evidence>
<keyword evidence="5 6" id="KW-0440">LIM domain</keyword>
<gene>
    <name evidence="10" type="ORF">J437_LFUL004842</name>
</gene>
<dbReference type="AlphaFoldDB" id="A0A8K0K7C7"/>
<dbReference type="FunFam" id="2.10.110.10:FF:000005">
    <property type="entry name" value="Testin isoform 1"/>
    <property type="match status" value="1"/>
</dbReference>
<dbReference type="InterPro" id="IPR001781">
    <property type="entry name" value="Znf_LIM"/>
</dbReference>
<dbReference type="SMART" id="SM00132">
    <property type="entry name" value="LIM"/>
    <property type="match status" value="2"/>
</dbReference>
<evidence type="ECO:0000256" key="7">
    <source>
        <dbReference type="SAM" id="MobiDB-lite"/>
    </source>
</evidence>
<evidence type="ECO:0000313" key="10">
    <source>
        <dbReference type="EMBL" id="KAG8227293.1"/>
    </source>
</evidence>
<dbReference type="InterPro" id="IPR033726">
    <property type="entry name" value="LIM2_prickle"/>
</dbReference>
<evidence type="ECO:0000256" key="5">
    <source>
        <dbReference type="ARBA" id="ARBA00023038"/>
    </source>
</evidence>
<protein>
    <submittedName>
        <fullName evidence="10">Uncharacterized protein</fullName>
    </submittedName>
</protein>
<sequence length="441" mass="49191">MKKPFLLRGLPPPVHLYFSALPEEVVPYVGSAGERHRVRQLLRQLPPHDHELRYASHALSPEERRELRLFSARRKRDSLGRGSVRPLPPPNPQPCLACGEMVPVGELVVYASRLGPGAFTHPSCFTCCVCEELLVDLIYFVGAGNRLGAMGRELTDTTNPTSSPRRKRNSLPLFCGRHHAETLKPRCSACDEIILAEECTEAEGRAWHMAHFACMECDRRLGGERYIMRDGRPFCLSCFDTLFAEFCDSCGEAIGVDQGQMSHEGQHWHATEQCFCCRVCQVPLLGRPFLPRRGAIFCSIACSKGEPPTSPQDTDSAQPPVGGRKEQLLPHMPYNQLSTPTGTTNVPGSDYQREFHSSTKSSSNSHVLHPPTQVGSSQTMKSQIWHRKREPYSVQMDQTDSMGSEIPSPQTPGNKRFVNISISSTSSYVYSLENFSCIFLL</sequence>
<feature type="domain" description="PET" evidence="9">
    <location>
        <begin position="1"/>
        <end position="92"/>
    </location>
</feature>
<organism evidence="10 11">
    <name type="scientific">Ladona fulva</name>
    <name type="common">Scarce chaser dragonfly</name>
    <name type="synonym">Libellula fulva</name>
    <dbReference type="NCBI Taxonomy" id="123851"/>
    <lineage>
        <taxon>Eukaryota</taxon>
        <taxon>Metazoa</taxon>
        <taxon>Ecdysozoa</taxon>
        <taxon>Arthropoda</taxon>
        <taxon>Hexapoda</taxon>
        <taxon>Insecta</taxon>
        <taxon>Pterygota</taxon>
        <taxon>Palaeoptera</taxon>
        <taxon>Odonata</taxon>
        <taxon>Epiprocta</taxon>
        <taxon>Anisoptera</taxon>
        <taxon>Libelluloidea</taxon>
        <taxon>Libellulidae</taxon>
        <taxon>Ladona</taxon>
    </lineage>
</organism>
<keyword evidence="2 6" id="KW-0479">Metal-binding</keyword>
<dbReference type="CDD" id="cd09420">
    <property type="entry name" value="LIM3_Prickle"/>
    <property type="match status" value="1"/>
</dbReference>
<keyword evidence="4 6" id="KW-0862">Zinc</keyword>
<dbReference type="EMBL" id="KZ308318">
    <property type="protein sequence ID" value="KAG8227293.1"/>
    <property type="molecule type" value="Genomic_DNA"/>
</dbReference>